<dbReference type="EnsemblMetazoa" id="XM_038213922.1">
    <property type="protein sequence ID" value="XP_038069850.1"/>
    <property type="gene ID" value="LOC119739088"/>
</dbReference>
<dbReference type="AlphaFoldDB" id="A0A914B0C5"/>
<dbReference type="OMA" id="EELAMWW"/>
<dbReference type="RefSeq" id="XP_038069850.1">
    <property type="nucleotide sequence ID" value="XM_038213922.1"/>
</dbReference>
<name>A0A914B0C5_PATMI</name>
<dbReference type="Proteomes" id="UP000887568">
    <property type="component" value="Unplaced"/>
</dbReference>
<reference evidence="1" key="1">
    <citation type="submission" date="2022-11" db="UniProtKB">
        <authorList>
            <consortium name="EnsemblMetazoa"/>
        </authorList>
    </citation>
    <scope>IDENTIFICATION</scope>
</reference>
<evidence type="ECO:0000313" key="1">
    <source>
        <dbReference type="EnsemblMetazoa" id="XP_038069850.1"/>
    </source>
</evidence>
<sequence>MSRAHRSLNLSPGGPAVNVALMDDFLAAPPDFFTFARDDGRKKRRRPRLTHDPERVIVCARSAKFLNSKGGCLMVRNESDLETITEDLLTLPLVFSVLVKRYHKSGSTSIAEKGKAVVIVNTQHPVIKEHFEKLLSKAMRLMRKGKRFALEFDFNKVIEEWMQSAFVWAGHDDGDTSCLDRQALYVSMHGKVTVTNHGRKAEVFACRDVIKSEELAMWWALCFPCCLCVCPVYKVQRALLVTDLGGRVEGVNVIVFLPLGELGSVPSVTQAPLPSVGDSIVAGREEN</sequence>
<organism evidence="1 2">
    <name type="scientific">Patiria miniata</name>
    <name type="common">Bat star</name>
    <name type="synonym">Asterina miniata</name>
    <dbReference type="NCBI Taxonomy" id="46514"/>
    <lineage>
        <taxon>Eukaryota</taxon>
        <taxon>Metazoa</taxon>
        <taxon>Echinodermata</taxon>
        <taxon>Eleutherozoa</taxon>
        <taxon>Asterozoa</taxon>
        <taxon>Asteroidea</taxon>
        <taxon>Valvatacea</taxon>
        <taxon>Valvatida</taxon>
        <taxon>Asterinidae</taxon>
        <taxon>Patiria</taxon>
    </lineage>
</organism>
<dbReference type="OrthoDB" id="6069848at2759"/>
<evidence type="ECO:0000313" key="2">
    <source>
        <dbReference type="Proteomes" id="UP000887568"/>
    </source>
</evidence>
<protein>
    <submittedName>
        <fullName evidence="1">Uncharacterized protein</fullName>
    </submittedName>
</protein>
<accession>A0A914B0C5</accession>
<dbReference type="GeneID" id="119739088"/>
<proteinExistence type="predicted"/>
<keyword evidence="2" id="KW-1185">Reference proteome</keyword>